<evidence type="ECO:0008006" key="3">
    <source>
        <dbReference type="Google" id="ProtNLM"/>
    </source>
</evidence>
<keyword evidence="1" id="KW-0812">Transmembrane</keyword>
<accession>A0A6N3DZS9</accession>
<gene>
    <name evidence="2" type="ORF">EMLFYP7_02054</name>
</gene>
<protein>
    <recommendedName>
        <fullName evidence="3">TraX protein</fullName>
    </recommendedName>
</protein>
<dbReference type="AlphaFoldDB" id="A0A6N3DZS9"/>
<proteinExistence type="predicted"/>
<name>A0A6N3DZS9_9ENTR</name>
<keyword evidence="1" id="KW-0472">Membrane</keyword>
<organism evidence="2">
    <name type="scientific">Phytobacter massiliensis</name>
    <dbReference type="NCBI Taxonomy" id="1485952"/>
    <lineage>
        <taxon>Bacteria</taxon>
        <taxon>Pseudomonadati</taxon>
        <taxon>Pseudomonadota</taxon>
        <taxon>Gammaproteobacteria</taxon>
        <taxon>Enterobacterales</taxon>
        <taxon>Enterobacteriaceae</taxon>
        <taxon>Phytobacter</taxon>
    </lineage>
</organism>
<dbReference type="EMBL" id="CACRTZ010000016">
    <property type="protein sequence ID" value="VYU34440.1"/>
    <property type="molecule type" value="Genomic_DNA"/>
</dbReference>
<evidence type="ECO:0000313" key="2">
    <source>
        <dbReference type="EMBL" id="VYU34440.1"/>
    </source>
</evidence>
<sequence>MQCFKEWIQCRLNQEIQQVKIAMSDPSLAVWLSDFSTSPGIGLGYLSLLALLLLNGASHLLDNTLSALIYAILPTLFFPLGAIRLAVSVCPTGTPRFMPGRFFYLAYVGHLSLLLLIHTVI</sequence>
<keyword evidence="1" id="KW-1133">Transmembrane helix</keyword>
<evidence type="ECO:0000256" key="1">
    <source>
        <dbReference type="SAM" id="Phobius"/>
    </source>
</evidence>
<feature type="transmembrane region" description="Helical" evidence="1">
    <location>
        <begin position="67"/>
        <end position="90"/>
    </location>
</feature>
<reference evidence="2" key="1">
    <citation type="submission" date="2019-11" db="EMBL/GenBank/DDBJ databases">
        <authorList>
            <person name="Feng L."/>
        </authorList>
    </citation>
    <scope>NUCLEOTIDE SEQUENCE</scope>
    <source>
        <strain evidence="2">EMassiliensisLFYP7</strain>
    </source>
</reference>
<feature type="transmembrane region" description="Helical" evidence="1">
    <location>
        <begin position="102"/>
        <end position="120"/>
    </location>
</feature>